<dbReference type="InterPro" id="IPR036291">
    <property type="entry name" value="NAD(P)-bd_dom_sf"/>
</dbReference>
<dbReference type="Gene3D" id="3.40.50.720">
    <property type="entry name" value="NAD(P)-binding Rossmann-like Domain"/>
    <property type="match status" value="1"/>
</dbReference>
<dbReference type="PANTHER" id="PTHR48079:SF6">
    <property type="entry name" value="NAD(P)-BINDING DOMAIN-CONTAINING PROTEIN-RELATED"/>
    <property type="match status" value="1"/>
</dbReference>
<dbReference type="InterPro" id="IPR051783">
    <property type="entry name" value="NAD(P)-dependent_oxidoreduct"/>
</dbReference>
<accession>A0A8H9MBG3</accession>
<name>A0A8H9MBG3_9PSEU</name>
<organism evidence="1 2">
    <name type="scientific">Amycolatopsis bartoniae</name>
    <dbReference type="NCBI Taxonomy" id="941986"/>
    <lineage>
        <taxon>Bacteria</taxon>
        <taxon>Bacillati</taxon>
        <taxon>Actinomycetota</taxon>
        <taxon>Actinomycetes</taxon>
        <taxon>Pseudonocardiales</taxon>
        <taxon>Pseudonocardiaceae</taxon>
        <taxon>Amycolatopsis</taxon>
    </lineage>
</organism>
<dbReference type="AlphaFoldDB" id="A0A8H9MBG3"/>
<reference evidence="1" key="1">
    <citation type="journal article" date="2014" name="Int. J. Syst. Evol. Microbiol.">
        <title>Complete genome sequence of Corynebacterium casei LMG S-19264T (=DSM 44701T), isolated from a smear-ripened cheese.</title>
        <authorList>
            <consortium name="US DOE Joint Genome Institute (JGI-PGF)"/>
            <person name="Walter F."/>
            <person name="Albersmeier A."/>
            <person name="Kalinowski J."/>
            <person name="Ruckert C."/>
        </authorList>
    </citation>
    <scope>NUCLEOTIDE SEQUENCE</scope>
    <source>
        <strain evidence="1">CGMCC 4.7679</strain>
    </source>
</reference>
<reference evidence="1" key="2">
    <citation type="submission" date="2020-09" db="EMBL/GenBank/DDBJ databases">
        <authorList>
            <person name="Sun Q."/>
            <person name="Zhou Y."/>
        </authorList>
    </citation>
    <scope>NUCLEOTIDE SEQUENCE</scope>
    <source>
        <strain evidence="1">CGMCC 4.7679</strain>
    </source>
</reference>
<dbReference type="GO" id="GO:0005737">
    <property type="term" value="C:cytoplasm"/>
    <property type="evidence" value="ECO:0007669"/>
    <property type="project" value="TreeGrafter"/>
</dbReference>
<dbReference type="SUPFAM" id="SSF51735">
    <property type="entry name" value="NAD(P)-binding Rossmann-fold domains"/>
    <property type="match status" value="1"/>
</dbReference>
<dbReference type="GO" id="GO:0004029">
    <property type="term" value="F:aldehyde dehydrogenase (NAD+) activity"/>
    <property type="evidence" value="ECO:0007669"/>
    <property type="project" value="TreeGrafter"/>
</dbReference>
<evidence type="ECO:0000313" key="1">
    <source>
        <dbReference type="EMBL" id="GHF45399.1"/>
    </source>
</evidence>
<dbReference type="Proteomes" id="UP000658656">
    <property type="component" value="Unassembled WGS sequence"/>
</dbReference>
<dbReference type="EMBL" id="BNAV01000002">
    <property type="protein sequence ID" value="GHF45399.1"/>
    <property type="molecule type" value="Genomic_DNA"/>
</dbReference>
<proteinExistence type="predicted"/>
<keyword evidence="2" id="KW-1185">Reference proteome</keyword>
<dbReference type="PANTHER" id="PTHR48079">
    <property type="entry name" value="PROTEIN YEEZ"/>
    <property type="match status" value="1"/>
</dbReference>
<gene>
    <name evidence="1" type="ORF">GCM10017566_18060</name>
</gene>
<comment type="caution">
    <text evidence="1">The sequence shown here is derived from an EMBL/GenBank/DDBJ whole genome shotgun (WGS) entry which is preliminary data.</text>
</comment>
<evidence type="ECO:0000313" key="2">
    <source>
        <dbReference type="Proteomes" id="UP000658656"/>
    </source>
</evidence>
<sequence>MHLGDLDDLAGLTAVSSTVDGVIHLAFKHDLMITGDFEGAIEADLAAIAALADGLAGSGKPFVGTTGTLMTIGTVDRTATEDDPAGQNPRGKAENAVLALAERGIRSSVVRLPPTVHSDLDKHGFIRLLIATARQHGKSGYLGDGGNRWPAGHTLDAARLYRLALEQAPAGSRLNAVGDEGVPFREIAEVIGRHLDVPVVQIPDAEAAAHFGFLASVVPLDNPTSAKLTRERVGWEPVGPGLIADLDAGHYFQD</sequence>
<protein>
    <submittedName>
        <fullName evidence="1">Oxidoreductase</fullName>
    </submittedName>
</protein>